<dbReference type="InterPro" id="IPR015871">
    <property type="entry name" value="TFIIA_gsu_C"/>
</dbReference>
<dbReference type="Gene3D" id="1.10.287.190">
    <property type="entry name" value="Transcription factor IIA gamma subunit, alpha-helical domain"/>
    <property type="match status" value="1"/>
</dbReference>
<dbReference type="InterPro" id="IPR009088">
    <property type="entry name" value="TFIIA_b-brl"/>
</dbReference>
<evidence type="ECO:0000313" key="11">
    <source>
        <dbReference type="EMBL" id="OAF62706.1"/>
    </source>
</evidence>
<dbReference type="InterPro" id="IPR009083">
    <property type="entry name" value="TFIIA_a-hlx"/>
</dbReference>
<dbReference type="PANTHER" id="PTHR10966">
    <property type="entry name" value="TRANSCRIPTION INITIATION FACTOR IIA SUBUNIT 2"/>
    <property type="match status" value="1"/>
</dbReference>
<keyword evidence="11" id="KW-0648">Protein biosynthesis</keyword>
<evidence type="ECO:0000256" key="5">
    <source>
        <dbReference type="ARBA" id="ARBA00023163"/>
    </source>
</evidence>
<accession>A0A177AKX1</accession>
<feature type="domain" description="Transcription initiation factor IIA gamma subunit C-terminal" evidence="10">
    <location>
        <begin position="169"/>
        <end position="213"/>
    </location>
</feature>
<evidence type="ECO:0000256" key="8">
    <source>
        <dbReference type="ARBA" id="ARBA00029848"/>
    </source>
</evidence>
<keyword evidence="4" id="KW-0805">Transcription regulation</keyword>
<gene>
    <name evidence="11" type="primary">TOA2_1</name>
    <name evidence="11" type="ORF">VC83_00709</name>
</gene>
<keyword evidence="6" id="KW-0539">Nucleus</keyword>
<evidence type="ECO:0000256" key="2">
    <source>
        <dbReference type="ARBA" id="ARBA00007675"/>
    </source>
</evidence>
<protein>
    <recommendedName>
        <fullName evidence="3">Transcription initiation factor IIA subunit 2</fullName>
    </recommendedName>
    <alternativeName>
        <fullName evidence="9">General transcription factor IIA subunit 2</fullName>
    </alternativeName>
    <alternativeName>
        <fullName evidence="8">Transcription initiation factor IIA small chain</fullName>
    </alternativeName>
</protein>
<dbReference type="GO" id="GO:0006367">
    <property type="term" value="P:transcription initiation at RNA polymerase II promoter"/>
    <property type="evidence" value="ECO:0007669"/>
    <property type="project" value="InterPro"/>
</dbReference>
<dbReference type="GeneID" id="36283802"/>
<proteinExistence type="inferred from homology"/>
<comment type="similarity">
    <text evidence="2">Belongs to the TFIIA subunit 2 family.</text>
</comment>
<dbReference type="Proteomes" id="UP000077154">
    <property type="component" value="Unassembled WGS sequence"/>
</dbReference>
<dbReference type="AlphaFoldDB" id="A0A177AKX1"/>
<dbReference type="SUPFAM" id="SSF50784">
    <property type="entry name" value="Transcription factor IIA (TFIIA), beta-barrel domain"/>
    <property type="match status" value="1"/>
</dbReference>
<evidence type="ECO:0000256" key="4">
    <source>
        <dbReference type="ARBA" id="ARBA00023015"/>
    </source>
</evidence>
<dbReference type="SUPFAM" id="SSF47396">
    <property type="entry name" value="Transcription factor IIA (TFIIA), alpha-helical domain"/>
    <property type="match status" value="1"/>
</dbReference>
<keyword evidence="11" id="KW-0396">Initiation factor</keyword>
<comment type="subcellular location">
    <subcellularLocation>
        <location evidence="1">Nucleus</location>
    </subcellularLocation>
</comment>
<dbReference type="eggNOG" id="KOG3463">
    <property type="taxonomic scope" value="Eukaryota"/>
</dbReference>
<dbReference type="InterPro" id="IPR003194">
    <property type="entry name" value="TFIIA_gsu"/>
</dbReference>
<dbReference type="GO" id="GO:0005672">
    <property type="term" value="C:transcription factor TFIIA complex"/>
    <property type="evidence" value="ECO:0007669"/>
    <property type="project" value="InterPro"/>
</dbReference>
<dbReference type="CDD" id="cd10014">
    <property type="entry name" value="TFIIA_gamma_C"/>
    <property type="match status" value="1"/>
</dbReference>
<dbReference type="RefSeq" id="XP_024327978.1">
    <property type="nucleotide sequence ID" value="XM_024464396.1"/>
</dbReference>
<dbReference type="EMBL" id="KV441387">
    <property type="protein sequence ID" value="OAF62706.1"/>
    <property type="molecule type" value="Genomic_DNA"/>
</dbReference>
<evidence type="ECO:0000259" key="10">
    <source>
        <dbReference type="Pfam" id="PF02751"/>
    </source>
</evidence>
<organism evidence="11">
    <name type="scientific">Pseudogymnoascus destructans</name>
    <dbReference type="NCBI Taxonomy" id="655981"/>
    <lineage>
        <taxon>Eukaryota</taxon>
        <taxon>Fungi</taxon>
        <taxon>Dikarya</taxon>
        <taxon>Ascomycota</taxon>
        <taxon>Pezizomycotina</taxon>
        <taxon>Leotiomycetes</taxon>
        <taxon>Thelebolales</taxon>
        <taxon>Thelebolaceae</taxon>
        <taxon>Pseudogymnoascus</taxon>
    </lineage>
</organism>
<comment type="function">
    <text evidence="7">TFIIA is a component of the transcription machinery of RNA polymerase II and plays an important role in transcriptional activation. TFIIA in a complex with TBP mediates transcriptional activity.</text>
</comment>
<keyword evidence="5" id="KW-0804">Transcription</keyword>
<dbReference type="OrthoDB" id="586585at2759"/>
<name>A0A177AKX1_9PEZI</name>
<reference evidence="11" key="1">
    <citation type="submission" date="2016-03" db="EMBL/GenBank/DDBJ databases">
        <title>Updated assembly of Pseudogymnoascus destructans, the fungus causing white-nose syndrome of bats.</title>
        <authorList>
            <person name="Palmer J.M."/>
            <person name="Drees K.P."/>
            <person name="Foster J.T."/>
            <person name="Lindner D.L."/>
        </authorList>
    </citation>
    <scope>NUCLEOTIDE SEQUENCE [LARGE SCALE GENOMIC DNA]</scope>
    <source>
        <strain evidence="11">20631-21</strain>
    </source>
</reference>
<sequence length="254" mass="28951">MYNSLFNLYRPQPHSIRQAAIFSTYHEVSIRNELFTYHEHFTNHTVSLTSRGVCLSPQAPPTILTELTRFQFTQISSPLPSNPPDRPSLIVSFTKSIHLPNQPDPMASSDVESSVYFHTSLCKTLCDTIDDLICAGRIEPQLGAKLLKNFVPSVKKAFAEHVREVVNMKGRLQYYRNYEDKWWWVVRDCTVKLRAGVDAEMLRVDKLRIVGYPAGDELNGKKGGGLEAVEGKIKQKIKRKIKGETKQETKQETK</sequence>
<dbReference type="Gene3D" id="2.30.18.10">
    <property type="entry name" value="Transcription factor IIA (TFIIA), beta-barrel domain"/>
    <property type="match status" value="1"/>
</dbReference>
<dbReference type="GO" id="GO:0003743">
    <property type="term" value="F:translation initiation factor activity"/>
    <property type="evidence" value="ECO:0007669"/>
    <property type="project" value="UniProtKB-KW"/>
</dbReference>
<evidence type="ECO:0000256" key="9">
    <source>
        <dbReference type="ARBA" id="ARBA00032215"/>
    </source>
</evidence>
<evidence type="ECO:0000256" key="3">
    <source>
        <dbReference type="ARBA" id="ARBA00019928"/>
    </source>
</evidence>
<evidence type="ECO:0000256" key="1">
    <source>
        <dbReference type="ARBA" id="ARBA00004123"/>
    </source>
</evidence>
<dbReference type="VEuPathDB" id="FungiDB:GMDG_04558"/>
<evidence type="ECO:0000256" key="6">
    <source>
        <dbReference type="ARBA" id="ARBA00023242"/>
    </source>
</evidence>
<evidence type="ECO:0000256" key="7">
    <source>
        <dbReference type="ARBA" id="ARBA00024733"/>
    </source>
</evidence>
<dbReference type="Pfam" id="PF02751">
    <property type="entry name" value="TFIIA_gamma_C"/>
    <property type="match status" value="1"/>
</dbReference>